<protein>
    <recommendedName>
        <fullName evidence="3">DUF937 domain-containing protein</fullName>
    </recommendedName>
</protein>
<dbReference type="RefSeq" id="WP_245123358.1">
    <property type="nucleotide sequence ID" value="NZ_CP095061.1"/>
</dbReference>
<dbReference type="Proteomes" id="UP000830401">
    <property type="component" value="Chromosome"/>
</dbReference>
<reference evidence="1" key="1">
    <citation type="submission" date="2022-04" db="EMBL/GenBank/DDBJ databases">
        <title>Hymenobacter sp. isolated from the air.</title>
        <authorList>
            <person name="Won M."/>
            <person name="Lee C.-M."/>
            <person name="Woen H.-Y."/>
            <person name="Kwon S.-W."/>
        </authorList>
    </citation>
    <scope>NUCLEOTIDE SEQUENCE</scope>
    <source>
        <strain evidence="1">5420S-77</strain>
    </source>
</reference>
<organism evidence="1 2">
    <name type="scientific">Hymenobacter volaticus</name>
    <dbReference type="NCBI Taxonomy" id="2932254"/>
    <lineage>
        <taxon>Bacteria</taxon>
        <taxon>Pseudomonadati</taxon>
        <taxon>Bacteroidota</taxon>
        <taxon>Cytophagia</taxon>
        <taxon>Cytophagales</taxon>
        <taxon>Hymenobacteraceae</taxon>
        <taxon>Hymenobacter</taxon>
    </lineage>
</organism>
<gene>
    <name evidence="1" type="ORF">MUN86_06890</name>
</gene>
<dbReference type="InterPro" id="IPR009282">
    <property type="entry name" value="DUF937"/>
</dbReference>
<accession>A0ABY4G9L8</accession>
<sequence length="164" mass="17913">MITSENLAEDVKRFILRNNLINVNGVGVEQEISTKLALPRVITLVMNNLAELSEQTGGQQAVYNMANEASQLDVLNVENAQPELALMPERGAELVKSVQKDRYFGTINSVVSTTGIQQNTVVDLINLVVPVTLGMLGKQVAANQWGPDDLAQSLQTLSREMPPR</sequence>
<name>A0ABY4G9L8_9BACT</name>
<dbReference type="EMBL" id="CP095061">
    <property type="protein sequence ID" value="UOQ67589.1"/>
    <property type="molecule type" value="Genomic_DNA"/>
</dbReference>
<evidence type="ECO:0000313" key="1">
    <source>
        <dbReference type="EMBL" id="UOQ67589.1"/>
    </source>
</evidence>
<evidence type="ECO:0000313" key="2">
    <source>
        <dbReference type="Proteomes" id="UP000830401"/>
    </source>
</evidence>
<proteinExistence type="predicted"/>
<keyword evidence="2" id="KW-1185">Reference proteome</keyword>
<dbReference type="Pfam" id="PF06078">
    <property type="entry name" value="DUF937"/>
    <property type="match status" value="1"/>
</dbReference>
<evidence type="ECO:0008006" key="3">
    <source>
        <dbReference type="Google" id="ProtNLM"/>
    </source>
</evidence>